<accession>A0A1F6TE00</accession>
<proteinExistence type="predicted"/>
<comment type="caution">
    <text evidence="2">The sequence shown here is derived from an EMBL/GenBank/DDBJ whole genome shotgun (WGS) entry which is preliminary data.</text>
</comment>
<evidence type="ECO:0000313" key="2">
    <source>
        <dbReference type="EMBL" id="OGI43299.1"/>
    </source>
</evidence>
<keyword evidence="1" id="KW-0812">Transmembrane</keyword>
<evidence type="ECO:0008006" key="4">
    <source>
        <dbReference type="Google" id="ProtNLM"/>
    </source>
</evidence>
<protein>
    <recommendedName>
        <fullName evidence="4">Zinc-finger domain-containing protein</fullName>
    </recommendedName>
</protein>
<feature type="transmembrane region" description="Helical" evidence="1">
    <location>
        <begin position="94"/>
        <end position="114"/>
    </location>
</feature>
<name>A0A1F6TE00_9PROT</name>
<dbReference type="Proteomes" id="UP000177925">
    <property type="component" value="Unassembled WGS sequence"/>
</dbReference>
<reference evidence="2 3" key="1">
    <citation type="journal article" date="2016" name="Nat. Commun.">
        <title>Thousands of microbial genomes shed light on interconnected biogeochemical processes in an aquifer system.</title>
        <authorList>
            <person name="Anantharaman K."/>
            <person name="Brown C.T."/>
            <person name="Hug L.A."/>
            <person name="Sharon I."/>
            <person name="Castelle C.J."/>
            <person name="Probst A.J."/>
            <person name="Thomas B.C."/>
            <person name="Singh A."/>
            <person name="Wilkins M.J."/>
            <person name="Karaoz U."/>
            <person name="Brodie E.L."/>
            <person name="Williams K.H."/>
            <person name="Hubbard S.S."/>
            <person name="Banfield J.F."/>
        </authorList>
    </citation>
    <scope>NUCLEOTIDE SEQUENCE [LARGE SCALE GENOMIC DNA]</scope>
</reference>
<dbReference type="STRING" id="1817758.A2150_06650"/>
<gene>
    <name evidence="2" type="ORF">A2150_06650</name>
</gene>
<organism evidence="2 3">
    <name type="scientific">Candidatus Muproteobacteria bacterium RBG_16_64_11</name>
    <dbReference type="NCBI Taxonomy" id="1817758"/>
    <lineage>
        <taxon>Bacteria</taxon>
        <taxon>Pseudomonadati</taxon>
        <taxon>Pseudomonadota</taxon>
        <taxon>Candidatus Muproteobacteria</taxon>
    </lineage>
</organism>
<evidence type="ECO:0000256" key="1">
    <source>
        <dbReference type="SAM" id="Phobius"/>
    </source>
</evidence>
<dbReference type="EMBL" id="MFSS01000061">
    <property type="protein sequence ID" value="OGI43299.1"/>
    <property type="molecule type" value="Genomic_DNA"/>
</dbReference>
<keyword evidence="1" id="KW-0472">Membrane</keyword>
<evidence type="ECO:0000313" key="3">
    <source>
        <dbReference type="Proteomes" id="UP000177925"/>
    </source>
</evidence>
<dbReference type="AlphaFoldDB" id="A0A1F6TE00"/>
<keyword evidence="1" id="KW-1133">Transmembrane helix</keyword>
<sequence>MTNQPLSLSHPDDQTLDRLRAGLLDDNADLRAHVEACAVCRQRLAVWDRLARHLPASTSPDGALAAQLRARRQTALAGLSAGRATGERRWAPQYLAMAAAVTAVAIGVGVFLALDHDGPDASPDTLSAQAERPTDIYADIDFYLWLTKEGLPDNTAGDAS</sequence>